<dbReference type="GO" id="GO:0005576">
    <property type="term" value="C:extracellular region"/>
    <property type="evidence" value="ECO:0007669"/>
    <property type="project" value="UniProtKB-SubCell"/>
</dbReference>
<dbReference type="Gene3D" id="2.60.40.180">
    <property type="entry name" value="Transthyretin/hydroxyisourate hydrolase domain"/>
    <property type="match status" value="1"/>
</dbReference>
<proteinExistence type="inferred from homology"/>
<feature type="chain" id="PRO_5018810728" description="Transthyretin" evidence="9">
    <location>
        <begin position="20"/>
        <end position="151"/>
    </location>
</feature>
<sequence length="151" mass="16433">MATSSFFVVLAATAFLCNAAPLDHKSHGETDSKCPLMVKVLDAVMGIPAGKVAIKIHRQAQDKSWQLIASSVTDDTGEVHDLIPEADFTEGTYKVELDTKSYWKPMGVSPFHEVAEVVFQANNAGHRHYTLAVLLSPFSYTTTAVVSKAHE</sequence>
<dbReference type="GO" id="GO:0005179">
    <property type="term" value="F:hormone activity"/>
    <property type="evidence" value="ECO:0007669"/>
    <property type="project" value="UniProtKB-UniRule"/>
</dbReference>
<keyword evidence="4" id="KW-0813">Transport</keyword>
<evidence type="ECO:0000256" key="7">
    <source>
        <dbReference type="ARBA" id="ARBA00022702"/>
    </source>
</evidence>
<accession>A0A444U3M4</accession>
<comment type="subunit">
    <text evidence="9">Homotetramer.</text>
</comment>
<evidence type="ECO:0000313" key="11">
    <source>
        <dbReference type="EMBL" id="RXM29826.1"/>
    </source>
</evidence>
<evidence type="ECO:0000259" key="10">
    <source>
        <dbReference type="SMART" id="SM00095"/>
    </source>
</evidence>
<evidence type="ECO:0000256" key="2">
    <source>
        <dbReference type="ARBA" id="ARBA00007893"/>
    </source>
</evidence>
<dbReference type="PRINTS" id="PR00189">
    <property type="entry name" value="TRNSTHYRETIN"/>
</dbReference>
<keyword evidence="12" id="KW-1185">Reference proteome</keyword>
<reference evidence="11 12" key="1">
    <citation type="submission" date="2019-01" db="EMBL/GenBank/DDBJ databases">
        <title>Draft Genome and Complete Hox-Cluster Characterization of the Sterlet Sturgeon (Acipenser ruthenus).</title>
        <authorList>
            <person name="Wei Q."/>
        </authorList>
    </citation>
    <scope>NUCLEOTIDE SEQUENCE [LARGE SCALE GENOMIC DNA]</scope>
    <source>
        <strain evidence="11">WHYD16114868_AA</strain>
        <tissue evidence="11">Blood</tissue>
    </source>
</reference>
<dbReference type="InterPro" id="IPR023418">
    <property type="entry name" value="Thyroxine_BS"/>
</dbReference>
<dbReference type="Pfam" id="PF00576">
    <property type="entry name" value="Transthyretin"/>
    <property type="match status" value="1"/>
</dbReference>
<dbReference type="EMBL" id="SCEB01215397">
    <property type="protein sequence ID" value="RXM29826.1"/>
    <property type="molecule type" value="Genomic_DNA"/>
</dbReference>
<evidence type="ECO:0000256" key="4">
    <source>
        <dbReference type="ARBA" id="ARBA00022448"/>
    </source>
</evidence>
<dbReference type="InterPro" id="IPR000895">
    <property type="entry name" value="Transthyretin/HIU_hydrolase"/>
</dbReference>
<dbReference type="InterPro" id="IPR036817">
    <property type="entry name" value="Transthyretin/HIU_hydrolase_sf"/>
</dbReference>
<dbReference type="Proteomes" id="UP000289886">
    <property type="component" value="Unassembled WGS sequence"/>
</dbReference>
<keyword evidence="7" id="KW-0372">Hormone</keyword>
<dbReference type="OrthoDB" id="10265230at2759"/>
<dbReference type="GO" id="GO:0006144">
    <property type="term" value="P:purine nucleobase metabolic process"/>
    <property type="evidence" value="ECO:0007669"/>
    <property type="project" value="TreeGrafter"/>
</dbReference>
<comment type="caution">
    <text evidence="11">The sequence shown here is derived from an EMBL/GenBank/DDBJ whole genome shotgun (WGS) entry which is preliminary data.</text>
</comment>
<dbReference type="GO" id="GO:0070324">
    <property type="term" value="F:thyroid hormone binding"/>
    <property type="evidence" value="ECO:0007669"/>
    <property type="project" value="UniProtKB-UniRule"/>
</dbReference>
<protein>
    <recommendedName>
        <fullName evidence="3 9">Transthyretin</fullName>
    </recommendedName>
</protein>
<evidence type="ECO:0000256" key="9">
    <source>
        <dbReference type="RuleBase" id="RU361269"/>
    </source>
</evidence>
<comment type="subcellular location">
    <subcellularLocation>
        <location evidence="1 9">Secreted</location>
    </subcellularLocation>
</comment>
<dbReference type="PROSITE" id="PS00768">
    <property type="entry name" value="TRANSTHYRETIN_1"/>
    <property type="match status" value="1"/>
</dbReference>
<evidence type="ECO:0000256" key="3">
    <source>
        <dbReference type="ARBA" id="ARBA00021606"/>
    </source>
</evidence>
<dbReference type="SMART" id="SM00095">
    <property type="entry name" value="TR_THY"/>
    <property type="match status" value="1"/>
</dbReference>
<evidence type="ECO:0000256" key="1">
    <source>
        <dbReference type="ARBA" id="ARBA00004613"/>
    </source>
</evidence>
<gene>
    <name evidence="11" type="ORF">EOD39_18740</name>
</gene>
<keyword evidence="9" id="KW-0732">Signal</keyword>
<dbReference type="PANTHER" id="PTHR10395">
    <property type="entry name" value="URICASE AND TRANSTHYRETIN-RELATED"/>
    <property type="match status" value="1"/>
</dbReference>
<feature type="domain" description="Transthyretin/hydroxyisourate hydrolase" evidence="10">
    <location>
        <begin position="31"/>
        <end position="151"/>
    </location>
</feature>
<comment type="function">
    <text evidence="9">Thyroid hormone-binding protein. Probably transports thyroxine from the bloodstream to the brain.</text>
</comment>
<comment type="similarity">
    <text evidence="2 9">Belongs to the transthyretin family.</text>
</comment>
<keyword evidence="6" id="KW-0765">Sulfation</keyword>
<dbReference type="SUPFAM" id="SSF49472">
    <property type="entry name" value="Transthyretin (synonym: prealbumin)"/>
    <property type="match status" value="1"/>
</dbReference>
<dbReference type="InterPro" id="IPR023416">
    <property type="entry name" value="Transthyretin/HIU_hydrolase_d"/>
</dbReference>
<keyword evidence="8 9" id="KW-0795">Thyroid hormone</keyword>
<evidence type="ECO:0000256" key="5">
    <source>
        <dbReference type="ARBA" id="ARBA00022525"/>
    </source>
</evidence>
<organism evidence="11 12">
    <name type="scientific">Acipenser ruthenus</name>
    <name type="common">Sterlet sturgeon</name>
    <dbReference type="NCBI Taxonomy" id="7906"/>
    <lineage>
        <taxon>Eukaryota</taxon>
        <taxon>Metazoa</taxon>
        <taxon>Chordata</taxon>
        <taxon>Craniata</taxon>
        <taxon>Vertebrata</taxon>
        <taxon>Euteleostomi</taxon>
        <taxon>Actinopterygii</taxon>
        <taxon>Chondrostei</taxon>
        <taxon>Acipenseriformes</taxon>
        <taxon>Acipenseridae</taxon>
        <taxon>Acipenser</taxon>
    </lineage>
</organism>
<dbReference type="AlphaFoldDB" id="A0A444U3M4"/>
<feature type="signal peptide" evidence="9">
    <location>
        <begin position="1"/>
        <end position="19"/>
    </location>
</feature>
<dbReference type="PANTHER" id="PTHR10395:SF12">
    <property type="entry name" value="TRANSTHYRETIN"/>
    <property type="match status" value="1"/>
</dbReference>
<dbReference type="FunFam" id="2.60.40.180:FF:000002">
    <property type="entry name" value="Transthyretin"/>
    <property type="match status" value="1"/>
</dbReference>
<name>A0A444U3M4_ACIRT</name>
<keyword evidence="5 9" id="KW-0964">Secreted</keyword>
<evidence type="ECO:0000256" key="8">
    <source>
        <dbReference type="ARBA" id="ARBA00022920"/>
    </source>
</evidence>
<evidence type="ECO:0000256" key="6">
    <source>
        <dbReference type="ARBA" id="ARBA00022641"/>
    </source>
</evidence>
<evidence type="ECO:0000313" key="12">
    <source>
        <dbReference type="Proteomes" id="UP000289886"/>
    </source>
</evidence>